<comment type="similarity">
    <text evidence="2 6">Belongs to the ABC-3 integral membrane protein family.</text>
</comment>
<evidence type="ECO:0000256" key="6">
    <source>
        <dbReference type="RuleBase" id="RU003943"/>
    </source>
</evidence>
<protein>
    <submittedName>
        <fullName evidence="8">Metal ABC transporter permease</fullName>
    </submittedName>
</protein>
<feature type="transmembrane region" description="Helical" evidence="7">
    <location>
        <begin position="135"/>
        <end position="154"/>
    </location>
</feature>
<dbReference type="KEGG" id="bhc:JFL75_05860"/>
<feature type="transmembrane region" description="Helical" evidence="7">
    <location>
        <begin position="245"/>
        <end position="264"/>
    </location>
</feature>
<accession>A0A7T7XQ46</accession>
<dbReference type="Gene3D" id="1.10.3470.10">
    <property type="entry name" value="ABC transporter involved in vitamin B12 uptake, BtuC"/>
    <property type="match status" value="1"/>
</dbReference>
<evidence type="ECO:0000256" key="5">
    <source>
        <dbReference type="ARBA" id="ARBA00023136"/>
    </source>
</evidence>
<evidence type="ECO:0000256" key="4">
    <source>
        <dbReference type="ARBA" id="ARBA00022989"/>
    </source>
</evidence>
<keyword evidence="3 6" id="KW-0812">Transmembrane</keyword>
<feature type="transmembrane region" description="Helical" evidence="7">
    <location>
        <begin position="88"/>
        <end position="108"/>
    </location>
</feature>
<dbReference type="InterPro" id="IPR001626">
    <property type="entry name" value="ABC_TroCD"/>
</dbReference>
<feature type="transmembrane region" description="Helical" evidence="7">
    <location>
        <begin position="47"/>
        <end position="76"/>
    </location>
</feature>
<dbReference type="Pfam" id="PF00950">
    <property type="entry name" value="ABC-3"/>
    <property type="match status" value="1"/>
</dbReference>
<proteinExistence type="inferred from homology"/>
<comment type="subcellular location">
    <subcellularLocation>
        <location evidence="6">Cell membrane</location>
        <topology evidence="6">Multi-pass membrane protein</topology>
    </subcellularLocation>
    <subcellularLocation>
        <location evidence="1">Membrane</location>
        <topology evidence="1">Multi-pass membrane protein</topology>
    </subcellularLocation>
</comment>
<evidence type="ECO:0000256" key="1">
    <source>
        <dbReference type="ARBA" id="ARBA00004141"/>
    </source>
</evidence>
<dbReference type="InterPro" id="IPR037294">
    <property type="entry name" value="ABC_BtuC-like"/>
</dbReference>
<gene>
    <name evidence="8" type="ORF">JFL75_05860</name>
</gene>
<reference evidence="8" key="1">
    <citation type="submission" date="2021-01" db="EMBL/GenBank/DDBJ databases">
        <title>Description of Breznakiella homolactica.</title>
        <authorList>
            <person name="Song Y."/>
            <person name="Brune A."/>
        </authorList>
    </citation>
    <scope>NUCLEOTIDE SEQUENCE</scope>
    <source>
        <strain evidence="8">RmG30</strain>
    </source>
</reference>
<dbReference type="Proteomes" id="UP000595917">
    <property type="component" value="Chromosome"/>
</dbReference>
<dbReference type="SUPFAM" id="SSF81345">
    <property type="entry name" value="ABC transporter involved in vitamin B12 uptake, BtuC"/>
    <property type="match status" value="1"/>
</dbReference>
<dbReference type="PANTHER" id="PTHR30477">
    <property type="entry name" value="ABC-TRANSPORTER METAL-BINDING PROTEIN"/>
    <property type="match status" value="1"/>
</dbReference>
<feature type="transmembrane region" description="Helical" evidence="7">
    <location>
        <begin position="15"/>
        <end position="35"/>
    </location>
</feature>
<keyword evidence="6" id="KW-0813">Transport</keyword>
<sequence length="276" mass="28592">MIREILAIPALSRGLAALIATGISFPVIGTLILCLELVPARFAVMHVALLGSALGMVFGIDPTVSALAAAALAGFLVARLGEKSGASASGPLGLVMTLAMALAFIIFYKTDINGIEAFNLFWGNILALNTGETRLTIAAAVLLPVLIAGFLRPILAVLFDRDLAAASGYPARAIYYILVIGVCLGVGLAMRLTGALMADASTILPALAARNMRKDFSKTLLWGAVFGLVNNIGGFVLALVFDLPISPAIIVMGAVSVFASSRIGKPAGLSLRRKSK</sequence>
<feature type="transmembrane region" description="Helical" evidence="7">
    <location>
        <begin position="219"/>
        <end position="239"/>
    </location>
</feature>
<evidence type="ECO:0000256" key="3">
    <source>
        <dbReference type="ARBA" id="ARBA00022692"/>
    </source>
</evidence>
<evidence type="ECO:0000313" key="8">
    <source>
        <dbReference type="EMBL" id="QQO10440.1"/>
    </source>
</evidence>
<dbReference type="EMBL" id="CP067089">
    <property type="protein sequence ID" value="QQO10440.1"/>
    <property type="molecule type" value="Genomic_DNA"/>
</dbReference>
<evidence type="ECO:0000313" key="9">
    <source>
        <dbReference type="Proteomes" id="UP000595917"/>
    </source>
</evidence>
<dbReference type="GO" id="GO:0055085">
    <property type="term" value="P:transmembrane transport"/>
    <property type="evidence" value="ECO:0007669"/>
    <property type="project" value="InterPro"/>
</dbReference>
<dbReference type="AlphaFoldDB" id="A0A7T7XQ46"/>
<evidence type="ECO:0000256" key="7">
    <source>
        <dbReference type="SAM" id="Phobius"/>
    </source>
</evidence>
<evidence type="ECO:0000256" key="2">
    <source>
        <dbReference type="ARBA" id="ARBA00008034"/>
    </source>
</evidence>
<feature type="transmembrane region" description="Helical" evidence="7">
    <location>
        <begin position="174"/>
        <end position="198"/>
    </location>
</feature>
<keyword evidence="5 7" id="KW-0472">Membrane</keyword>
<keyword evidence="4 7" id="KW-1133">Transmembrane helix</keyword>
<dbReference type="GO" id="GO:0043190">
    <property type="term" value="C:ATP-binding cassette (ABC) transporter complex"/>
    <property type="evidence" value="ECO:0007669"/>
    <property type="project" value="InterPro"/>
</dbReference>
<keyword evidence="9" id="KW-1185">Reference proteome</keyword>
<dbReference type="PANTHER" id="PTHR30477:SF21">
    <property type="entry name" value="ABC-3 PROTEIN"/>
    <property type="match status" value="1"/>
</dbReference>
<dbReference type="RefSeq" id="WP_215627744.1">
    <property type="nucleotide sequence ID" value="NZ_CP067089.2"/>
</dbReference>
<organism evidence="8 9">
    <name type="scientific">Breznakiella homolactica</name>
    <dbReference type="NCBI Taxonomy" id="2798577"/>
    <lineage>
        <taxon>Bacteria</taxon>
        <taxon>Pseudomonadati</taxon>
        <taxon>Spirochaetota</taxon>
        <taxon>Spirochaetia</taxon>
        <taxon>Spirochaetales</taxon>
        <taxon>Breznakiellaceae</taxon>
        <taxon>Breznakiella</taxon>
    </lineage>
</organism>
<name>A0A7T7XQ46_9SPIR</name>